<dbReference type="EMBL" id="UINC01053938">
    <property type="protein sequence ID" value="SVB71064.1"/>
    <property type="molecule type" value="Genomic_DNA"/>
</dbReference>
<keyword evidence="4" id="KW-0456">Lyase</keyword>
<dbReference type="GO" id="GO:0046872">
    <property type="term" value="F:metal ion binding"/>
    <property type="evidence" value="ECO:0007669"/>
    <property type="project" value="UniProtKB-KW"/>
</dbReference>
<dbReference type="Gene3D" id="3.90.1590.10">
    <property type="entry name" value="glutathione-dependent formaldehyde- activating enzyme (gfa)"/>
    <property type="match status" value="1"/>
</dbReference>
<feature type="domain" description="CENP-V/GFA" evidence="5">
    <location>
        <begin position="3"/>
        <end position="112"/>
    </location>
</feature>
<gene>
    <name evidence="6" type="ORF">METZ01_LOCUS223918</name>
</gene>
<dbReference type="InterPro" id="IPR011057">
    <property type="entry name" value="Mss4-like_sf"/>
</dbReference>
<dbReference type="PANTHER" id="PTHR33337">
    <property type="entry name" value="GFA DOMAIN-CONTAINING PROTEIN"/>
    <property type="match status" value="1"/>
</dbReference>
<protein>
    <recommendedName>
        <fullName evidence="5">CENP-V/GFA domain-containing protein</fullName>
    </recommendedName>
</protein>
<dbReference type="GO" id="GO:0016846">
    <property type="term" value="F:carbon-sulfur lyase activity"/>
    <property type="evidence" value="ECO:0007669"/>
    <property type="project" value="InterPro"/>
</dbReference>
<name>A0A382G8Y1_9ZZZZ</name>
<evidence type="ECO:0000256" key="4">
    <source>
        <dbReference type="ARBA" id="ARBA00023239"/>
    </source>
</evidence>
<evidence type="ECO:0000256" key="3">
    <source>
        <dbReference type="ARBA" id="ARBA00022833"/>
    </source>
</evidence>
<organism evidence="6">
    <name type="scientific">marine metagenome</name>
    <dbReference type="NCBI Taxonomy" id="408172"/>
    <lineage>
        <taxon>unclassified sequences</taxon>
        <taxon>metagenomes</taxon>
        <taxon>ecological metagenomes</taxon>
    </lineage>
</organism>
<dbReference type="Pfam" id="PF04828">
    <property type="entry name" value="GFA"/>
    <property type="match status" value="1"/>
</dbReference>
<dbReference type="PANTHER" id="PTHR33337:SF40">
    <property type="entry name" value="CENP-V_GFA DOMAIN-CONTAINING PROTEIN-RELATED"/>
    <property type="match status" value="1"/>
</dbReference>
<sequence length="148" mass="16387">MKNTGACHCGQVKFETELAPMLVFQCNCSSCRRYTGSMGCRALYASDEVEWTGAVSEYTYQGGSGGNIYTQSCPNCHTSAYATMDFMEGVCVIPIGMFDDPHPLVPKLEIWTDSKLSWLKDDGCIENSVPDSGVQERLMELLESLENR</sequence>
<accession>A0A382G8Y1</accession>
<dbReference type="AlphaFoldDB" id="A0A382G8Y1"/>
<dbReference type="PROSITE" id="PS51891">
    <property type="entry name" value="CENP_V_GFA"/>
    <property type="match status" value="1"/>
</dbReference>
<dbReference type="SUPFAM" id="SSF51316">
    <property type="entry name" value="Mss4-like"/>
    <property type="match status" value="1"/>
</dbReference>
<comment type="similarity">
    <text evidence="1">Belongs to the Gfa family.</text>
</comment>
<reference evidence="6" key="1">
    <citation type="submission" date="2018-05" db="EMBL/GenBank/DDBJ databases">
        <authorList>
            <person name="Lanie J.A."/>
            <person name="Ng W.-L."/>
            <person name="Kazmierczak K.M."/>
            <person name="Andrzejewski T.M."/>
            <person name="Davidsen T.M."/>
            <person name="Wayne K.J."/>
            <person name="Tettelin H."/>
            <person name="Glass J.I."/>
            <person name="Rusch D."/>
            <person name="Podicherti R."/>
            <person name="Tsui H.-C.T."/>
            <person name="Winkler M.E."/>
        </authorList>
    </citation>
    <scope>NUCLEOTIDE SEQUENCE</scope>
</reference>
<proteinExistence type="inferred from homology"/>
<dbReference type="InterPro" id="IPR006913">
    <property type="entry name" value="CENP-V/GFA"/>
</dbReference>
<keyword evidence="3" id="KW-0862">Zinc</keyword>
<evidence type="ECO:0000256" key="2">
    <source>
        <dbReference type="ARBA" id="ARBA00022723"/>
    </source>
</evidence>
<keyword evidence="2" id="KW-0479">Metal-binding</keyword>
<evidence type="ECO:0000256" key="1">
    <source>
        <dbReference type="ARBA" id="ARBA00005495"/>
    </source>
</evidence>
<evidence type="ECO:0000259" key="5">
    <source>
        <dbReference type="PROSITE" id="PS51891"/>
    </source>
</evidence>
<evidence type="ECO:0000313" key="6">
    <source>
        <dbReference type="EMBL" id="SVB71064.1"/>
    </source>
</evidence>